<feature type="chain" id="PRO_5026142828" evidence="1">
    <location>
        <begin position="23"/>
        <end position="430"/>
    </location>
</feature>
<dbReference type="InterPro" id="IPR050490">
    <property type="entry name" value="Bact_solute-bd_prot1"/>
</dbReference>
<keyword evidence="1" id="KW-0732">Signal</keyword>
<feature type="signal peptide" evidence="1">
    <location>
        <begin position="1"/>
        <end position="22"/>
    </location>
</feature>
<name>A0A6H1TWL1_9CYAN</name>
<protein>
    <submittedName>
        <fullName evidence="2">Sugar ABC transporter substrate-binding protein</fullName>
    </submittedName>
</protein>
<dbReference type="KEGG" id="oxy:HCG48_08035"/>
<evidence type="ECO:0000313" key="3">
    <source>
        <dbReference type="Proteomes" id="UP000500857"/>
    </source>
</evidence>
<accession>A0A6H1TWL1</accession>
<proteinExistence type="predicted"/>
<gene>
    <name evidence="2" type="ORF">HCG48_08035</name>
</gene>
<sequence length="430" mass="47192">MKTWKRFATFALLGMLLSWAIAACTPGPDSPSDSASDRPQVEFWTMQLQPQFTDYFDRAIATFEAENPDLQVRWVDVPWSAMESKILAAVSAKTAPDVVNLNPNFATLLAGRNAWLDLDSKLSPEDRQQYLPNIWKASTLGDNSFGIPWYVTTRITIYNSDLFQQAEIAQPPTTYAELAEVARQVREKTGKYAFFVTFVPGDSGEVLESMVQMGVTLVDDDGNAAFNTPEGQAAFQYWVDLFKAGLLPREVLTQGHRQAVQLYQAGEIALLGSGPQFFQTIEQNAPEIARVSAAAPQITGKTGKKAAAVMNLVIPQDSDRPDDALKFALFVTNPENQLAFAKAANVLPSTAASLADPYFQDLPENASALDRARIISAAELADAESLIPAIEGVQQLQKIIYDNLQAAMLDEKTIDRAIADAAEQWNSRGF</sequence>
<evidence type="ECO:0000313" key="2">
    <source>
        <dbReference type="EMBL" id="QIZ70537.1"/>
    </source>
</evidence>
<dbReference type="RefSeq" id="WP_168568692.1">
    <property type="nucleotide sequence ID" value="NZ_CP051167.1"/>
</dbReference>
<dbReference type="Pfam" id="PF01547">
    <property type="entry name" value="SBP_bac_1"/>
    <property type="match status" value="1"/>
</dbReference>
<evidence type="ECO:0000256" key="1">
    <source>
        <dbReference type="SAM" id="SignalP"/>
    </source>
</evidence>
<dbReference type="EMBL" id="CP051167">
    <property type="protein sequence ID" value="QIZ70537.1"/>
    <property type="molecule type" value="Genomic_DNA"/>
</dbReference>
<keyword evidence="3" id="KW-1185">Reference proteome</keyword>
<dbReference type="AlphaFoldDB" id="A0A6H1TWL1"/>
<dbReference type="InterPro" id="IPR006059">
    <property type="entry name" value="SBP"/>
</dbReference>
<organism evidence="2 3">
    <name type="scientific">Oxynema aestuarii AP17</name>
    <dbReference type="NCBI Taxonomy" id="2064643"/>
    <lineage>
        <taxon>Bacteria</taxon>
        <taxon>Bacillati</taxon>
        <taxon>Cyanobacteriota</taxon>
        <taxon>Cyanophyceae</taxon>
        <taxon>Oscillatoriophycideae</taxon>
        <taxon>Oscillatoriales</taxon>
        <taxon>Oscillatoriaceae</taxon>
        <taxon>Oxynema</taxon>
        <taxon>Oxynema aestuarii</taxon>
    </lineage>
</organism>
<dbReference type="PANTHER" id="PTHR43649:SF12">
    <property type="entry name" value="DIACETYLCHITOBIOSE BINDING PROTEIN DASA"/>
    <property type="match status" value="1"/>
</dbReference>
<reference evidence="2 3" key="1">
    <citation type="submission" date="2020-04" db="EMBL/GenBank/DDBJ databases">
        <authorList>
            <person name="Basu S."/>
            <person name="Maruthanayagam V."/>
            <person name="Chakraborty S."/>
            <person name="Pramanik A."/>
            <person name="Mukherjee J."/>
            <person name="Brink B."/>
        </authorList>
    </citation>
    <scope>NUCLEOTIDE SEQUENCE [LARGE SCALE GENOMIC DNA]</scope>
    <source>
        <strain evidence="2 3">AP17</strain>
    </source>
</reference>
<dbReference type="PANTHER" id="PTHR43649">
    <property type="entry name" value="ARABINOSE-BINDING PROTEIN-RELATED"/>
    <property type="match status" value="1"/>
</dbReference>
<dbReference type="SUPFAM" id="SSF53850">
    <property type="entry name" value="Periplasmic binding protein-like II"/>
    <property type="match status" value="1"/>
</dbReference>
<dbReference type="Proteomes" id="UP000500857">
    <property type="component" value="Chromosome"/>
</dbReference>
<dbReference type="PROSITE" id="PS51257">
    <property type="entry name" value="PROKAR_LIPOPROTEIN"/>
    <property type="match status" value="1"/>
</dbReference>
<dbReference type="Gene3D" id="3.40.190.10">
    <property type="entry name" value="Periplasmic binding protein-like II"/>
    <property type="match status" value="2"/>
</dbReference>
<dbReference type="CDD" id="cd13585">
    <property type="entry name" value="PBP2_TMBP_like"/>
    <property type="match status" value="1"/>
</dbReference>